<dbReference type="STRING" id="1184151.AW736_00145"/>
<dbReference type="InterPro" id="IPR000184">
    <property type="entry name" value="Bac_surfAg_D15"/>
</dbReference>
<evidence type="ECO:0000259" key="5">
    <source>
        <dbReference type="PROSITE" id="PS51779"/>
    </source>
</evidence>
<proteinExistence type="predicted"/>
<dbReference type="InterPro" id="IPR039910">
    <property type="entry name" value="D15-like"/>
</dbReference>
<evidence type="ECO:0000256" key="3">
    <source>
        <dbReference type="ARBA" id="ARBA00022692"/>
    </source>
</evidence>
<organism evidence="6 7">
    <name type="scientific">Termitidicoccus mucosus</name>
    <dbReference type="NCBI Taxonomy" id="1184151"/>
    <lineage>
        <taxon>Bacteria</taxon>
        <taxon>Pseudomonadati</taxon>
        <taxon>Verrucomicrobiota</taxon>
        <taxon>Opitutia</taxon>
        <taxon>Opitutales</taxon>
        <taxon>Opitutaceae</taxon>
        <taxon>Termitidicoccus</taxon>
    </lineage>
</organism>
<dbReference type="Pfam" id="PF01103">
    <property type="entry name" value="Omp85"/>
    <property type="match status" value="1"/>
</dbReference>
<evidence type="ECO:0000256" key="1">
    <source>
        <dbReference type="ARBA" id="ARBA00004370"/>
    </source>
</evidence>
<gene>
    <name evidence="6" type="ORF">AW736_00145</name>
</gene>
<sequence>MISPRNHAASPIGKNGRWQDGLRAVRFGAAGRHGVRPSFRISRFAFFFLALLFVLSPALPGEPAAPPPRARISVRGAGWWGNIQQVRTINQVLDAHRGPTVNANEIEDIAFLLLSYFVDDGYLRPKLDIRVTAPDGAKDSYSCDETFDLDLPRDLLAAEVRFEITRGRRYHLKHLSFTGLTALPESDARALFLPTTAWVGFSPPYSVNTFKHSISALLDELRQRGHAQAAIDASGLLIDHSTGHVTAEIKITPGPIWKVRSITINDPQTAIDTAELQKLAGRPWSQWWQQDLSEQTRQIYFRHGYPDIQLRLEHTSGAITGSAGMSSMSLRSEPARESSSAGDAVPVSVTLHVTPGPQVRIGKISLVGDRHTRAATVRRRIRPREGDLLNPVLLENARYRIAQLGVFDEVNLATAPEGASVRDVTFAVKEAPRHQASLLLGWGSYEELRGGIELRSNNLIGIADQTRLQFVQSMKSTSGDLNLTLPEHLIRSVSTAIRLYGLHREEVAFDREEYGAAITFRRFFGRSRYDTSIGYSYEYLLNKNSTVETYTGQDDRSLAASIKLSVGRDRRDNPLLPRRGWHWLIQSETASQTLGGDANYQKYRFTASYHTTWKRIRWIHAGIDFGLIEPIAGDTPAALPLNKLYFPGGQSSIRGYQEGEAAPYAPDGASYLGANIYALMNLELEQALTENWSAVLFYDLLTDKAKLAADPGYEWLHSLGIGIRYRTILGPLRLEYGRNLNPRPNDPKGTLHLSIGFPF</sequence>
<dbReference type="AlphaFoldDB" id="A0A178INJ8"/>
<dbReference type="PROSITE" id="PS51779">
    <property type="entry name" value="POTRA"/>
    <property type="match status" value="1"/>
</dbReference>
<dbReference type="InterPro" id="IPR034746">
    <property type="entry name" value="POTRA"/>
</dbReference>
<dbReference type="Pfam" id="PF07244">
    <property type="entry name" value="POTRA"/>
    <property type="match status" value="1"/>
</dbReference>
<dbReference type="Proteomes" id="UP000078486">
    <property type="component" value="Unassembled WGS sequence"/>
</dbReference>
<dbReference type="EMBL" id="LRRQ01000044">
    <property type="protein sequence ID" value="OAM90907.1"/>
    <property type="molecule type" value="Genomic_DNA"/>
</dbReference>
<dbReference type="PANTHER" id="PTHR12815:SF18">
    <property type="entry name" value="SORTING AND ASSEMBLY MACHINERY COMPONENT 50 HOMOLOG"/>
    <property type="match status" value="1"/>
</dbReference>
<comment type="caution">
    <text evidence="6">The sequence shown here is derived from an EMBL/GenBank/DDBJ whole genome shotgun (WGS) entry which is preliminary data.</text>
</comment>
<evidence type="ECO:0000256" key="2">
    <source>
        <dbReference type="ARBA" id="ARBA00022452"/>
    </source>
</evidence>
<evidence type="ECO:0000313" key="7">
    <source>
        <dbReference type="Proteomes" id="UP000078486"/>
    </source>
</evidence>
<keyword evidence="2" id="KW-1134">Transmembrane beta strand</keyword>
<dbReference type="RefSeq" id="WP_068768297.1">
    <property type="nucleotide sequence ID" value="NZ_CP109796.1"/>
</dbReference>
<name>A0A178INJ8_9BACT</name>
<reference evidence="6 7" key="1">
    <citation type="submission" date="2016-01" db="EMBL/GenBank/DDBJ databases">
        <title>High potential of lignocellulose degradation of a new Verrucomicrobia species.</title>
        <authorList>
            <person name="Wang Y."/>
            <person name="Shi Y."/>
            <person name="Qiu Z."/>
            <person name="Liu S."/>
            <person name="Yang H."/>
        </authorList>
    </citation>
    <scope>NUCLEOTIDE SEQUENCE [LARGE SCALE GENOMIC DNA]</scope>
    <source>
        <strain evidence="6 7">TSB47</strain>
    </source>
</reference>
<feature type="domain" description="POTRA" evidence="5">
    <location>
        <begin position="359"/>
        <end position="431"/>
    </location>
</feature>
<dbReference type="InterPro" id="IPR010827">
    <property type="entry name" value="BamA/TamA_POTRA"/>
</dbReference>
<keyword evidence="3" id="KW-0812">Transmembrane</keyword>
<dbReference type="GO" id="GO:0019867">
    <property type="term" value="C:outer membrane"/>
    <property type="evidence" value="ECO:0007669"/>
    <property type="project" value="InterPro"/>
</dbReference>
<evidence type="ECO:0000313" key="6">
    <source>
        <dbReference type="EMBL" id="OAM90907.1"/>
    </source>
</evidence>
<dbReference type="Gene3D" id="3.10.20.310">
    <property type="entry name" value="membrane protein fhac"/>
    <property type="match status" value="1"/>
</dbReference>
<accession>A0A178INJ8</accession>
<comment type="subcellular location">
    <subcellularLocation>
        <location evidence="1">Membrane</location>
    </subcellularLocation>
</comment>
<dbReference type="PANTHER" id="PTHR12815">
    <property type="entry name" value="SORTING AND ASSEMBLY MACHINERY SAMM50 PROTEIN FAMILY MEMBER"/>
    <property type="match status" value="1"/>
</dbReference>
<dbReference type="Gene3D" id="2.40.160.50">
    <property type="entry name" value="membrane protein fhac: a member of the omp85/tpsb transporter family"/>
    <property type="match status" value="1"/>
</dbReference>
<evidence type="ECO:0000256" key="4">
    <source>
        <dbReference type="ARBA" id="ARBA00023136"/>
    </source>
</evidence>
<protein>
    <recommendedName>
        <fullName evidence="5">POTRA domain-containing protein</fullName>
    </recommendedName>
</protein>
<keyword evidence="4" id="KW-0472">Membrane</keyword>
<keyword evidence="7" id="KW-1185">Reference proteome</keyword>